<accession>A0A9P0J977</accession>
<sequence>MIKFGEFRQCRRRRRYRRYGFDLCDIHPISISLRVAPVSLPTVRPLFLSSCEYNNISAGFVHVRCASYRPATLRSPYVRPYAFGTGISVSRRPSHCADRRYSHGLPASASVGRSSGPSFTWHCVSVV</sequence>
<keyword evidence="2" id="KW-1185">Reference proteome</keyword>
<dbReference type="EMBL" id="OU899036">
    <property type="protein sequence ID" value="CAH1732276.1"/>
    <property type="molecule type" value="Genomic_DNA"/>
</dbReference>
<dbReference type="Proteomes" id="UP001154329">
    <property type="component" value="Chromosome 3"/>
</dbReference>
<reference evidence="1" key="2">
    <citation type="submission" date="2022-10" db="EMBL/GenBank/DDBJ databases">
        <authorList>
            <consortium name="ENA_rothamsted_submissions"/>
            <consortium name="culmorum"/>
            <person name="King R."/>
        </authorList>
    </citation>
    <scope>NUCLEOTIDE SEQUENCE</scope>
</reference>
<name>A0A9P0J977_APHGO</name>
<organism evidence="1 2">
    <name type="scientific">Aphis gossypii</name>
    <name type="common">Cotton aphid</name>
    <dbReference type="NCBI Taxonomy" id="80765"/>
    <lineage>
        <taxon>Eukaryota</taxon>
        <taxon>Metazoa</taxon>
        <taxon>Ecdysozoa</taxon>
        <taxon>Arthropoda</taxon>
        <taxon>Hexapoda</taxon>
        <taxon>Insecta</taxon>
        <taxon>Pterygota</taxon>
        <taxon>Neoptera</taxon>
        <taxon>Paraneoptera</taxon>
        <taxon>Hemiptera</taxon>
        <taxon>Sternorrhyncha</taxon>
        <taxon>Aphidomorpha</taxon>
        <taxon>Aphidoidea</taxon>
        <taxon>Aphididae</taxon>
        <taxon>Aphidini</taxon>
        <taxon>Aphis</taxon>
        <taxon>Aphis</taxon>
    </lineage>
</organism>
<proteinExistence type="predicted"/>
<dbReference type="AlphaFoldDB" id="A0A9P0J977"/>
<gene>
    <name evidence="1" type="ORF">APHIGO_LOCUS8804</name>
</gene>
<evidence type="ECO:0000313" key="2">
    <source>
        <dbReference type="Proteomes" id="UP001154329"/>
    </source>
</evidence>
<protein>
    <submittedName>
        <fullName evidence="1">Uncharacterized protein</fullName>
    </submittedName>
</protein>
<reference evidence="1" key="1">
    <citation type="submission" date="2022-02" db="EMBL/GenBank/DDBJ databases">
        <authorList>
            <person name="King R."/>
        </authorList>
    </citation>
    <scope>NUCLEOTIDE SEQUENCE</scope>
</reference>
<evidence type="ECO:0000313" key="1">
    <source>
        <dbReference type="EMBL" id="CAH1732276.1"/>
    </source>
</evidence>